<dbReference type="PANTHER" id="PTHR43884">
    <property type="entry name" value="ACYL-COA DEHYDROGENASE"/>
    <property type="match status" value="1"/>
</dbReference>
<feature type="domain" description="Acyl-CoA dehydrogenase/oxidase C-terminal" evidence="2">
    <location>
        <begin position="213"/>
        <end position="359"/>
    </location>
</feature>
<gene>
    <name evidence="5" type="ORF">ACFSJ0_20595</name>
</gene>
<evidence type="ECO:0000259" key="2">
    <source>
        <dbReference type="Pfam" id="PF00441"/>
    </source>
</evidence>
<feature type="domain" description="Acyl-CoA dehydrogenase/oxidase N-terminal" evidence="4">
    <location>
        <begin position="8"/>
        <end position="110"/>
    </location>
</feature>
<proteinExistence type="predicted"/>
<accession>A0ABW4GA79</accession>
<dbReference type="EMBL" id="JBHUCM010000017">
    <property type="protein sequence ID" value="MFD1539466.1"/>
    <property type="molecule type" value="Genomic_DNA"/>
</dbReference>
<comment type="caution">
    <text evidence="5">The sequence shown here is derived from an EMBL/GenBank/DDBJ whole genome shotgun (WGS) entry which is preliminary data.</text>
</comment>
<dbReference type="RefSeq" id="WP_219531687.1">
    <property type="nucleotide sequence ID" value="NZ_JAHKRM010000012.1"/>
</dbReference>
<keyword evidence="5" id="KW-0560">Oxidoreductase</keyword>
<evidence type="ECO:0000313" key="6">
    <source>
        <dbReference type="Proteomes" id="UP001597097"/>
    </source>
</evidence>
<evidence type="ECO:0000259" key="3">
    <source>
        <dbReference type="Pfam" id="PF02770"/>
    </source>
</evidence>
<dbReference type="Pfam" id="PF02771">
    <property type="entry name" value="Acyl-CoA_dh_N"/>
    <property type="match status" value="1"/>
</dbReference>
<organism evidence="5 6">
    <name type="scientific">Nonomuraea guangzhouensis</name>
    <dbReference type="NCBI Taxonomy" id="1291555"/>
    <lineage>
        <taxon>Bacteria</taxon>
        <taxon>Bacillati</taxon>
        <taxon>Actinomycetota</taxon>
        <taxon>Actinomycetes</taxon>
        <taxon>Streptosporangiales</taxon>
        <taxon>Streptosporangiaceae</taxon>
        <taxon>Nonomuraea</taxon>
    </lineage>
</organism>
<keyword evidence="6" id="KW-1185">Reference proteome</keyword>
<dbReference type="Proteomes" id="UP001597097">
    <property type="component" value="Unassembled WGS sequence"/>
</dbReference>
<dbReference type="Pfam" id="PF02770">
    <property type="entry name" value="Acyl-CoA_dh_M"/>
    <property type="match status" value="1"/>
</dbReference>
<dbReference type="InterPro" id="IPR006091">
    <property type="entry name" value="Acyl-CoA_Oxase/DH_mid-dom"/>
</dbReference>
<evidence type="ECO:0000313" key="5">
    <source>
        <dbReference type="EMBL" id="MFD1539466.1"/>
    </source>
</evidence>
<dbReference type="CDD" id="cd00567">
    <property type="entry name" value="ACAD"/>
    <property type="match status" value="1"/>
</dbReference>
<name>A0ABW4GA79_9ACTN</name>
<evidence type="ECO:0000256" key="1">
    <source>
        <dbReference type="ARBA" id="ARBA00022630"/>
    </source>
</evidence>
<dbReference type="PANTHER" id="PTHR43884:SF12">
    <property type="entry name" value="ISOVALERYL-COA DEHYDROGENASE, MITOCHONDRIAL-RELATED"/>
    <property type="match status" value="1"/>
</dbReference>
<dbReference type="Pfam" id="PF00441">
    <property type="entry name" value="Acyl-CoA_dh_1"/>
    <property type="match status" value="1"/>
</dbReference>
<evidence type="ECO:0000259" key="4">
    <source>
        <dbReference type="Pfam" id="PF02771"/>
    </source>
</evidence>
<feature type="domain" description="Acyl-CoA oxidase/dehydrogenase middle" evidence="3">
    <location>
        <begin position="114"/>
        <end position="203"/>
    </location>
</feature>
<keyword evidence="1" id="KW-0285">Flavoprotein</keyword>
<sequence length="365" mass="37609">MSEVADSEVADMVTAVVGDRADGWDRAGRLPGDVLRELGAKGVLCPQVPAEYGGLGLTSLCAGELTAYVGSLCGSLRSVMTAQGISAWTVQRFGSPAQQAAYLTRLAFGEVAGVAFSEPDAGSDLSAMVTRIRDDGDSVVVDGHKVWVTGAAYADLLVVFGRYGGGAAAVVVPTSATGVAVERVPDPLACRAAGHADVRLDSVRVPADCLLGGVGLVDSALTYGRLSVAWGCVGILRACLSATARHAKSRRQFGKRLADHQLVARQLAELFVAEQAATRVCEHASRCWDAGTPDLVTAALLAKHLCAGHAARGASSAVQVLGSAGVRDGGAVARAYRDAKAMEIIEGSNEICQLALAEHALGVWS</sequence>
<reference evidence="6" key="1">
    <citation type="journal article" date="2019" name="Int. J. Syst. Evol. Microbiol.">
        <title>The Global Catalogue of Microorganisms (GCM) 10K type strain sequencing project: providing services to taxonomists for standard genome sequencing and annotation.</title>
        <authorList>
            <consortium name="The Broad Institute Genomics Platform"/>
            <consortium name="The Broad Institute Genome Sequencing Center for Infectious Disease"/>
            <person name="Wu L."/>
            <person name="Ma J."/>
        </authorList>
    </citation>
    <scope>NUCLEOTIDE SEQUENCE [LARGE SCALE GENOMIC DNA]</scope>
    <source>
        <strain evidence="6">CGMCC 1.15399</strain>
    </source>
</reference>
<protein>
    <submittedName>
        <fullName evidence="5">Acyl-CoA dehydrogenase family protein</fullName>
        <ecNumber evidence="5">1.-.-.-</ecNumber>
    </submittedName>
</protein>
<dbReference type="InterPro" id="IPR009075">
    <property type="entry name" value="AcylCo_DH/oxidase_C"/>
</dbReference>
<dbReference type="EC" id="1.-.-.-" evidence="5"/>
<dbReference type="InterPro" id="IPR013786">
    <property type="entry name" value="AcylCoA_DH/ox_N"/>
</dbReference>
<dbReference type="GO" id="GO:0016491">
    <property type="term" value="F:oxidoreductase activity"/>
    <property type="evidence" value="ECO:0007669"/>
    <property type="project" value="UniProtKB-KW"/>
</dbReference>